<evidence type="ECO:0000313" key="1">
    <source>
        <dbReference type="EMBL" id="UUP20063.1"/>
    </source>
</evidence>
<gene>
    <name evidence="1" type="ORF">NTH_04578</name>
</gene>
<reference evidence="1 2" key="1">
    <citation type="submission" date="2018-07" db="EMBL/GenBank/DDBJ databases">
        <title>Genome sequence of Nitratireductor thuwali#1536.</title>
        <authorList>
            <person name="Michoud G."/>
            <person name="Merlino G."/>
            <person name="Sefrji F.O."/>
            <person name="Daffonchio D."/>
        </authorList>
    </citation>
    <scope>NUCLEOTIDE SEQUENCE [LARGE SCALE GENOMIC DNA]</scope>
    <source>
        <strain evidence="1 2">Nit1536</strain>
        <plasmid evidence="1 2">p1536_2</plasmid>
    </source>
</reference>
<organism evidence="1 2">
    <name type="scientific">Nitratireductor thuwali</name>
    <dbReference type="NCBI Taxonomy" id="2267699"/>
    <lineage>
        <taxon>Bacteria</taxon>
        <taxon>Pseudomonadati</taxon>
        <taxon>Pseudomonadota</taxon>
        <taxon>Alphaproteobacteria</taxon>
        <taxon>Hyphomicrobiales</taxon>
        <taxon>Phyllobacteriaceae</taxon>
        <taxon>Nitratireductor</taxon>
    </lineage>
</organism>
<accession>A0ABY5MQ65</accession>
<evidence type="ECO:0000313" key="2">
    <source>
        <dbReference type="Proteomes" id="UP001342418"/>
    </source>
</evidence>
<proteinExistence type="predicted"/>
<geneLocation type="plasmid" evidence="1 2">
    <name>p1536_2</name>
</geneLocation>
<keyword evidence="1" id="KW-0614">Plasmid</keyword>
<protein>
    <submittedName>
        <fullName evidence="1">Uncharacterized protein</fullName>
    </submittedName>
</protein>
<keyword evidence="2" id="KW-1185">Reference proteome</keyword>
<dbReference type="EMBL" id="CP030943">
    <property type="protein sequence ID" value="UUP20063.1"/>
    <property type="molecule type" value="Genomic_DNA"/>
</dbReference>
<name>A0ABY5MQ65_9HYPH</name>
<dbReference type="RefSeq" id="WP_338532280.1">
    <property type="nucleotide sequence ID" value="NZ_CP030943.1"/>
</dbReference>
<sequence length="170" mass="19004">MLKATEEEIEEVREYFEWQAPDLEVTFMQKVYSEAVLNTRHDVWDIHTNKDRWWVITGGTNLYSQEQFPNMDLALTFHIGLSLRIPRTAEQQEGDQRILPFGCQSALNRDPLSAFKRDPGGTSVAGPGRRSFQMAKPDRASGFACSGSGLEAPAFVAGFHDVAVVGQAIE</sequence>
<dbReference type="Proteomes" id="UP001342418">
    <property type="component" value="Plasmid p1536_2"/>
</dbReference>